<feature type="domain" description="NADP-dependent oxidoreductase" evidence="2">
    <location>
        <begin position="105"/>
        <end position="275"/>
    </location>
</feature>
<evidence type="ECO:0000313" key="3">
    <source>
        <dbReference type="EMBL" id="KAF5875207.1"/>
    </source>
</evidence>
<evidence type="ECO:0000256" key="1">
    <source>
        <dbReference type="ARBA" id="ARBA00023002"/>
    </source>
</evidence>
<reference evidence="3 4" key="1">
    <citation type="journal article" date="2020" name="Phytopathology">
        <title>A high-quality genome resource of Botrytis fragariae, a new and rapidly spreading fungal pathogen causing strawberry gray mold in the U.S.A.</title>
        <authorList>
            <person name="Wu Y."/>
            <person name="Saski C.A."/>
            <person name="Schnabel G."/>
            <person name="Xiao S."/>
            <person name="Hu M."/>
        </authorList>
    </citation>
    <scope>NUCLEOTIDE SEQUENCE [LARGE SCALE GENOMIC DNA]</scope>
    <source>
        <strain evidence="3 4">BVB16</strain>
    </source>
</reference>
<dbReference type="PANTHER" id="PTHR43364:SF4">
    <property type="entry name" value="NAD(P)-LINKED OXIDOREDUCTASE SUPERFAMILY PROTEIN"/>
    <property type="match status" value="1"/>
</dbReference>
<dbReference type="SUPFAM" id="SSF51430">
    <property type="entry name" value="NAD(P)-linked oxidoreductase"/>
    <property type="match status" value="1"/>
</dbReference>
<dbReference type="Pfam" id="PF00248">
    <property type="entry name" value="Aldo_ket_red"/>
    <property type="match status" value="2"/>
</dbReference>
<dbReference type="InterPro" id="IPR023210">
    <property type="entry name" value="NADP_OxRdtase_dom"/>
</dbReference>
<keyword evidence="1" id="KW-0560">Oxidoreductase</keyword>
<accession>A0A8H6EK42</accession>
<evidence type="ECO:0000259" key="2">
    <source>
        <dbReference type="Pfam" id="PF00248"/>
    </source>
</evidence>
<comment type="caution">
    <text evidence="3">The sequence shown here is derived from an EMBL/GenBank/DDBJ whole genome shotgun (WGS) entry which is preliminary data.</text>
</comment>
<dbReference type="RefSeq" id="XP_037194153.1">
    <property type="nucleotide sequence ID" value="XM_037334066.1"/>
</dbReference>
<dbReference type="Proteomes" id="UP000531561">
    <property type="component" value="Unassembled WGS sequence"/>
</dbReference>
<name>A0A8H6EK42_9HELO</name>
<dbReference type="InterPro" id="IPR036812">
    <property type="entry name" value="NAD(P)_OxRdtase_dom_sf"/>
</dbReference>
<evidence type="ECO:0000313" key="4">
    <source>
        <dbReference type="Proteomes" id="UP000531561"/>
    </source>
</evidence>
<dbReference type="PANTHER" id="PTHR43364">
    <property type="entry name" value="NADH-SPECIFIC METHYLGLYOXAL REDUCTASE-RELATED"/>
    <property type="match status" value="1"/>
</dbReference>
<dbReference type="OrthoDB" id="48988at2759"/>
<sequence>MPGTPPFTLFGGASFGEGLLATAEDIQQLLALLVTLNIGHIDTAAIYPLSSQGKSEQLLGENYADHSFAIDTEIKLADFSGKGSLTASAINESVTESLSRIKTKLGISNFSVAQVQELLEVCEKEGYAKPSYYQGQYNALCREAEMQLLPISRQQKISYITHSPLAGGFLTGIFTLGTDVTGTKFEDGNSKGDFFKRRYDNEHTHSAMKEFITLLQPYDITPSEAALRWIYYHSPLQEDDGVILGASKPVQISLNAADIAKGPLPSDVAEAMERMWTNIQAHM</sequence>
<dbReference type="GO" id="GO:0016491">
    <property type="term" value="F:oxidoreductase activity"/>
    <property type="evidence" value="ECO:0007669"/>
    <property type="project" value="UniProtKB-KW"/>
</dbReference>
<keyword evidence="4" id="KW-1185">Reference proteome</keyword>
<feature type="domain" description="NADP-dependent oxidoreductase" evidence="2">
    <location>
        <begin position="10"/>
        <end position="103"/>
    </location>
</feature>
<dbReference type="InterPro" id="IPR050523">
    <property type="entry name" value="AKR_Detox_Biosynth"/>
</dbReference>
<organism evidence="3 4">
    <name type="scientific">Botrytis fragariae</name>
    <dbReference type="NCBI Taxonomy" id="1964551"/>
    <lineage>
        <taxon>Eukaryota</taxon>
        <taxon>Fungi</taxon>
        <taxon>Dikarya</taxon>
        <taxon>Ascomycota</taxon>
        <taxon>Pezizomycotina</taxon>
        <taxon>Leotiomycetes</taxon>
        <taxon>Helotiales</taxon>
        <taxon>Sclerotiniaceae</taxon>
        <taxon>Botrytis</taxon>
    </lineage>
</organism>
<dbReference type="EMBL" id="JABFCT010000006">
    <property type="protein sequence ID" value="KAF5875207.1"/>
    <property type="molecule type" value="Genomic_DNA"/>
</dbReference>
<gene>
    <name evidence="3" type="ORF">Bfra_003660</name>
</gene>
<dbReference type="Gene3D" id="3.20.20.100">
    <property type="entry name" value="NADP-dependent oxidoreductase domain"/>
    <property type="match status" value="2"/>
</dbReference>
<proteinExistence type="predicted"/>
<dbReference type="GeneID" id="59257758"/>
<dbReference type="AlphaFoldDB" id="A0A8H6EK42"/>
<protein>
    <submittedName>
        <fullName evidence="3">Putative aldo keto protein</fullName>
    </submittedName>
</protein>